<dbReference type="EMBL" id="JAFEKC020000014">
    <property type="protein sequence ID" value="KAK0511116.1"/>
    <property type="molecule type" value="Genomic_DNA"/>
</dbReference>
<accession>A0AA39R0C9</accession>
<comment type="caution">
    <text evidence="2">The sequence shown here is derived from an EMBL/GenBank/DDBJ whole genome shotgun (WGS) entry which is preliminary data.</text>
</comment>
<keyword evidence="3" id="KW-1185">Reference proteome</keyword>
<evidence type="ECO:0000313" key="2">
    <source>
        <dbReference type="EMBL" id="KAK0511116.1"/>
    </source>
</evidence>
<reference evidence="2" key="1">
    <citation type="submission" date="2023-03" db="EMBL/GenBank/DDBJ databases">
        <title>Complete genome of Cladonia borealis.</title>
        <authorList>
            <person name="Park H."/>
        </authorList>
    </citation>
    <scope>NUCLEOTIDE SEQUENCE</scope>
    <source>
        <strain evidence="2">ANT050790</strain>
    </source>
</reference>
<name>A0AA39R0C9_9LECA</name>
<proteinExistence type="predicted"/>
<gene>
    <name evidence="2" type="ORF">JMJ35_006668</name>
</gene>
<dbReference type="Proteomes" id="UP001166286">
    <property type="component" value="Unassembled WGS sequence"/>
</dbReference>
<protein>
    <submittedName>
        <fullName evidence="2">Uncharacterized protein</fullName>
    </submittedName>
</protein>
<feature type="compositionally biased region" description="Polar residues" evidence="1">
    <location>
        <begin position="203"/>
        <end position="218"/>
    </location>
</feature>
<feature type="region of interest" description="Disordered" evidence="1">
    <location>
        <begin position="201"/>
        <end position="220"/>
    </location>
</feature>
<sequence length="343" mass="36751">MGTNAILEDVYDGINALKEALGTKDSYKHLGPDTVRDLLALYLIKFDLVDGYPDLDEAISTGSLAIRVSQPDDPERRSFAHNLATLLDHRYTLSKITDGLMRSIRIWRHLVNTAQASGEQSEGAVNGLLSALLNQFKSTSDITTLDEAIEIGEQAVEAINTVDEGRNALLMSLALCFGVRFGSLGKTSPAVVAVTSGAVVPASGTNPGSDKPFSNTDGTPPIPQKAAAKTTTGSIEAPNVNSAPTDGRTAQLGLCLRAEDAPIWNEAFQTLRKDNPEVHKMLEELEKTKDSLLESRERKIEELLSIGHSKTRREGGCAKVEATSTEFGCRTAYSYDGGSIGSA</sequence>
<dbReference type="AlphaFoldDB" id="A0AA39R0C9"/>
<evidence type="ECO:0000256" key="1">
    <source>
        <dbReference type="SAM" id="MobiDB-lite"/>
    </source>
</evidence>
<organism evidence="2 3">
    <name type="scientific">Cladonia borealis</name>
    <dbReference type="NCBI Taxonomy" id="184061"/>
    <lineage>
        <taxon>Eukaryota</taxon>
        <taxon>Fungi</taxon>
        <taxon>Dikarya</taxon>
        <taxon>Ascomycota</taxon>
        <taxon>Pezizomycotina</taxon>
        <taxon>Lecanoromycetes</taxon>
        <taxon>OSLEUM clade</taxon>
        <taxon>Lecanoromycetidae</taxon>
        <taxon>Lecanorales</taxon>
        <taxon>Lecanorineae</taxon>
        <taxon>Cladoniaceae</taxon>
        <taxon>Cladonia</taxon>
    </lineage>
</organism>
<evidence type="ECO:0000313" key="3">
    <source>
        <dbReference type="Proteomes" id="UP001166286"/>
    </source>
</evidence>